<dbReference type="Gene3D" id="3.30.70.3270">
    <property type="match status" value="1"/>
</dbReference>
<dbReference type="PANTHER" id="PTHR10849">
    <property type="entry name" value="NADH DEHYDROGENASE UBIQUINONE IRON-SULFUR PROTEIN 8, MITOCHONDRIAL"/>
    <property type="match status" value="1"/>
</dbReference>
<organism evidence="6 7">
    <name type="scientific">Handelsmanbacteria sp. (strain RIFCSPLOWO2_12_FULL_64_10)</name>
    <dbReference type="NCBI Taxonomy" id="1817868"/>
    <lineage>
        <taxon>Bacteria</taxon>
        <taxon>Candidatus Handelsmaniibacteriota</taxon>
    </lineage>
</organism>
<evidence type="ECO:0000256" key="1">
    <source>
        <dbReference type="ARBA" id="ARBA00022485"/>
    </source>
</evidence>
<keyword evidence="2" id="KW-0479">Metal-binding</keyword>
<keyword evidence="3" id="KW-0408">Iron</keyword>
<accession>A0A1F6CCF2</accession>
<evidence type="ECO:0000259" key="5">
    <source>
        <dbReference type="PROSITE" id="PS51379"/>
    </source>
</evidence>
<evidence type="ECO:0000313" key="7">
    <source>
        <dbReference type="Proteomes" id="UP000178606"/>
    </source>
</evidence>
<evidence type="ECO:0000256" key="3">
    <source>
        <dbReference type="ARBA" id="ARBA00023004"/>
    </source>
</evidence>
<feature type="domain" description="4Fe-4S ferredoxin-type" evidence="5">
    <location>
        <begin position="48"/>
        <end position="77"/>
    </location>
</feature>
<feature type="domain" description="4Fe-4S ferredoxin-type" evidence="5">
    <location>
        <begin position="99"/>
        <end position="128"/>
    </location>
</feature>
<name>A0A1F6CCF2_HANXR</name>
<dbReference type="InterPro" id="IPR017900">
    <property type="entry name" value="4Fe4S_Fe_S_CS"/>
</dbReference>
<evidence type="ECO:0000313" key="6">
    <source>
        <dbReference type="EMBL" id="OGG46864.1"/>
    </source>
</evidence>
<dbReference type="AlphaFoldDB" id="A0A1F6CCF2"/>
<evidence type="ECO:0000256" key="2">
    <source>
        <dbReference type="ARBA" id="ARBA00022723"/>
    </source>
</evidence>
<dbReference type="InterPro" id="IPR010226">
    <property type="entry name" value="NADH_quinone_OxRdtase_chainI"/>
</dbReference>
<dbReference type="Pfam" id="PF12838">
    <property type="entry name" value="Fer4_7"/>
    <property type="match status" value="1"/>
</dbReference>
<reference evidence="6 7" key="1">
    <citation type="journal article" date="2016" name="Nat. Commun.">
        <title>Thousands of microbial genomes shed light on interconnected biogeochemical processes in an aquifer system.</title>
        <authorList>
            <person name="Anantharaman K."/>
            <person name="Brown C.T."/>
            <person name="Hug L.A."/>
            <person name="Sharon I."/>
            <person name="Castelle C.J."/>
            <person name="Probst A.J."/>
            <person name="Thomas B.C."/>
            <person name="Singh A."/>
            <person name="Wilkins M.J."/>
            <person name="Karaoz U."/>
            <person name="Brodie E.L."/>
            <person name="Williams K.H."/>
            <person name="Hubbard S.S."/>
            <person name="Banfield J.F."/>
        </authorList>
    </citation>
    <scope>NUCLEOTIDE SEQUENCE [LARGE SCALE GENOMIC DNA]</scope>
    <source>
        <strain evidence="7">RIFCSPLOWO2_12_FULL_64_10</strain>
    </source>
</reference>
<dbReference type="GO" id="GO:0016651">
    <property type="term" value="F:oxidoreductase activity, acting on NAD(P)H"/>
    <property type="evidence" value="ECO:0007669"/>
    <property type="project" value="InterPro"/>
</dbReference>
<dbReference type="EMBL" id="MFKF01000282">
    <property type="protein sequence ID" value="OGG46864.1"/>
    <property type="molecule type" value="Genomic_DNA"/>
</dbReference>
<dbReference type="PROSITE" id="PS51379">
    <property type="entry name" value="4FE4S_FER_2"/>
    <property type="match status" value="2"/>
</dbReference>
<dbReference type="Proteomes" id="UP000178606">
    <property type="component" value="Unassembled WGS sequence"/>
</dbReference>
<dbReference type="PROSITE" id="PS00198">
    <property type="entry name" value="4FE4S_FER_1"/>
    <property type="match status" value="2"/>
</dbReference>
<dbReference type="SUPFAM" id="SSF54862">
    <property type="entry name" value="4Fe-4S ferredoxins"/>
    <property type="match status" value="1"/>
</dbReference>
<dbReference type="GO" id="GO:0046872">
    <property type="term" value="F:metal ion binding"/>
    <property type="evidence" value="ECO:0007669"/>
    <property type="project" value="UniProtKB-KW"/>
</dbReference>
<gene>
    <name evidence="6" type="ORF">A3F84_00310</name>
</gene>
<proteinExistence type="predicted"/>
<dbReference type="GO" id="GO:0051539">
    <property type="term" value="F:4 iron, 4 sulfur cluster binding"/>
    <property type="evidence" value="ECO:0007669"/>
    <property type="project" value="UniProtKB-KW"/>
</dbReference>
<keyword evidence="1" id="KW-0004">4Fe-4S</keyword>
<evidence type="ECO:0000256" key="4">
    <source>
        <dbReference type="ARBA" id="ARBA00023014"/>
    </source>
</evidence>
<dbReference type="GO" id="GO:0016020">
    <property type="term" value="C:membrane"/>
    <property type="evidence" value="ECO:0007669"/>
    <property type="project" value="InterPro"/>
</dbReference>
<sequence>MREYFRNIFEGVWTVLVGMKITLRHLFVPSITLQYPLVKWEMPERSRNRLFNDIDDCIGCDQCARVCPVDCITIVCEKAGAGEDLGLTSKGTKKRLKVKVFDIDMSLCCYCGLCTYPCPTECLVMTPTYEFSAYDRKDLVYHYARPEVAEKTPDRGTLIPAGQTLWTPKPEVPA</sequence>
<protein>
    <submittedName>
        <fullName evidence="6">NADPH-quinone oxidoreductase</fullName>
    </submittedName>
</protein>
<comment type="caution">
    <text evidence="6">The sequence shown here is derived from an EMBL/GenBank/DDBJ whole genome shotgun (WGS) entry which is preliminary data.</text>
</comment>
<dbReference type="InterPro" id="IPR017896">
    <property type="entry name" value="4Fe4S_Fe-S-bd"/>
</dbReference>
<keyword evidence="4" id="KW-0411">Iron-sulfur</keyword>